<keyword evidence="4" id="KW-1185">Reference proteome</keyword>
<dbReference type="STRING" id="1903181.BTN85_1946"/>
<reference evidence="3" key="1">
    <citation type="submission" date="2016-12" db="EMBL/GenBank/DDBJ databases">
        <title>Discovery of methanogenic haloarchaea.</title>
        <authorList>
            <person name="Sorokin D.Y."/>
            <person name="Makarova K.S."/>
            <person name="Abbas B."/>
            <person name="Ferrer M."/>
            <person name="Golyshin P.N."/>
        </authorList>
    </citation>
    <scope>NUCLEOTIDE SEQUENCE [LARGE SCALE GENOMIC DNA]</scope>
    <source>
        <strain evidence="3">HMET1</strain>
    </source>
</reference>
<dbReference type="SUPFAM" id="SSF81665">
    <property type="entry name" value="Calcium ATPase, transmembrane domain M"/>
    <property type="match status" value="1"/>
</dbReference>
<dbReference type="InterPro" id="IPR023298">
    <property type="entry name" value="ATPase_P-typ_TM_dom_sf"/>
</dbReference>
<keyword evidence="1" id="KW-1133">Transmembrane helix</keyword>
<keyword evidence="1" id="KW-0812">Transmembrane</keyword>
<feature type="transmembrane region" description="Helical" evidence="1">
    <location>
        <begin position="103"/>
        <end position="121"/>
    </location>
</feature>
<feature type="transmembrane region" description="Helical" evidence="1">
    <location>
        <begin position="5"/>
        <end position="25"/>
    </location>
</feature>
<organism evidence="3 4">
    <name type="scientific">Methanohalarchaeum thermophilum</name>
    <dbReference type="NCBI Taxonomy" id="1903181"/>
    <lineage>
        <taxon>Archaea</taxon>
        <taxon>Methanobacteriati</taxon>
        <taxon>Methanobacteriota</taxon>
        <taxon>Methanonatronarchaeia</taxon>
        <taxon>Methanonatronarchaeales</taxon>
        <taxon>Methanonatronarchaeaceae</taxon>
        <taxon>Candidatus Methanohalarchaeum</taxon>
    </lineage>
</organism>
<evidence type="ECO:0000256" key="1">
    <source>
        <dbReference type="SAM" id="Phobius"/>
    </source>
</evidence>
<evidence type="ECO:0000259" key="2">
    <source>
        <dbReference type="Pfam" id="PF00689"/>
    </source>
</evidence>
<dbReference type="InParanoid" id="A0A1Q6DSE4"/>
<dbReference type="Proteomes" id="UP000185744">
    <property type="component" value="Unassembled WGS sequence"/>
</dbReference>
<evidence type="ECO:0000313" key="3">
    <source>
        <dbReference type="EMBL" id="OKY77296.1"/>
    </source>
</evidence>
<keyword evidence="1" id="KW-0472">Membrane</keyword>
<protein>
    <submittedName>
        <fullName evidence="3">Cation transport ATPase MdtA</fullName>
    </submittedName>
</protein>
<feature type="transmembrane region" description="Helical" evidence="1">
    <location>
        <begin position="31"/>
        <end position="50"/>
    </location>
</feature>
<comment type="caution">
    <text evidence="3">The sequence shown here is derived from an EMBL/GenBank/DDBJ whole genome shotgun (WGS) entry which is preliminary data.</text>
</comment>
<name>A0A1Q6DSE4_METT1</name>
<dbReference type="Gene3D" id="1.20.1110.10">
    <property type="entry name" value="Calcium-transporting ATPase, transmembrane domain"/>
    <property type="match status" value="1"/>
</dbReference>
<dbReference type="AlphaFoldDB" id="A0A1Q6DSE4"/>
<accession>A0A1Q6DSE4</accession>
<sequence length="137" mass="15006">MYGVLIGLSTLIAFIIGGKWFGMYANGVTNYKVVSISFLTLAFGQLWHVFNMRDTKSNFLKNEITVNKYIWGALGLCTVLILISVYTPGLSTVLKIVDPGTEGWGLAIVMSLVPFAIGQIGKKLALHLPIKLNNLKT</sequence>
<gene>
    <name evidence="3" type="ORF">BTN85_1946</name>
</gene>
<feature type="transmembrane region" description="Helical" evidence="1">
    <location>
        <begin position="70"/>
        <end position="91"/>
    </location>
</feature>
<feature type="domain" description="Cation-transporting P-type ATPase C-terminal" evidence="2">
    <location>
        <begin position="2"/>
        <end position="123"/>
    </location>
</feature>
<proteinExistence type="predicted"/>
<evidence type="ECO:0000313" key="4">
    <source>
        <dbReference type="Proteomes" id="UP000185744"/>
    </source>
</evidence>
<dbReference type="EMBL" id="MSDW01000002">
    <property type="protein sequence ID" value="OKY77296.1"/>
    <property type="molecule type" value="Genomic_DNA"/>
</dbReference>
<dbReference type="InterPro" id="IPR006068">
    <property type="entry name" value="ATPase_P-typ_cation-transptr_C"/>
</dbReference>
<dbReference type="Pfam" id="PF00689">
    <property type="entry name" value="Cation_ATPase_C"/>
    <property type="match status" value="1"/>
</dbReference>